<accession>A0A212QTM0</accession>
<reference evidence="2 3" key="1">
    <citation type="submission" date="2017-06" db="EMBL/GenBank/DDBJ databases">
        <authorList>
            <person name="Kim H.J."/>
            <person name="Triplett B.A."/>
        </authorList>
    </citation>
    <scope>NUCLEOTIDE SEQUENCE [LARGE SCALE GENOMIC DNA]</scope>
    <source>
        <strain evidence="2 3">B29T1</strain>
    </source>
</reference>
<evidence type="ECO:0000259" key="1">
    <source>
        <dbReference type="Pfam" id="PF13478"/>
    </source>
</evidence>
<dbReference type="Pfam" id="PF13478">
    <property type="entry name" value="XdhC_C"/>
    <property type="match status" value="1"/>
</dbReference>
<proteinExistence type="predicted"/>
<organism evidence="2 3">
    <name type="scientific">Arboricoccus pini</name>
    <dbReference type="NCBI Taxonomy" id="1963835"/>
    <lineage>
        <taxon>Bacteria</taxon>
        <taxon>Pseudomonadati</taxon>
        <taxon>Pseudomonadota</taxon>
        <taxon>Alphaproteobacteria</taxon>
        <taxon>Geminicoccales</taxon>
        <taxon>Geminicoccaceae</taxon>
        <taxon>Arboricoccus</taxon>
    </lineage>
</organism>
<gene>
    <name evidence="2" type="ORF">SAMN07250955_103223</name>
</gene>
<feature type="domain" description="XdhC Rossmann" evidence="1">
    <location>
        <begin position="78"/>
        <end position="219"/>
    </location>
</feature>
<dbReference type="InterPro" id="IPR052698">
    <property type="entry name" value="MoCofactor_Util/Proc"/>
</dbReference>
<evidence type="ECO:0000313" key="3">
    <source>
        <dbReference type="Proteomes" id="UP000197065"/>
    </source>
</evidence>
<name>A0A212QTM0_9PROT</name>
<dbReference type="OrthoDB" id="9815497at2"/>
<dbReference type="AlphaFoldDB" id="A0A212QTM0"/>
<dbReference type="Proteomes" id="UP000197065">
    <property type="component" value="Unassembled WGS sequence"/>
</dbReference>
<protein>
    <submittedName>
        <fullName evidence="2">Predicted sulfurylase large subunit, molybdopterin cytosine dinucleotide biosynthesis</fullName>
    </submittedName>
</protein>
<dbReference type="PANTHER" id="PTHR30388:SF4">
    <property type="entry name" value="MOLYBDENUM COFACTOR INSERTION CHAPERONE PAOD"/>
    <property type="match status" value="1"/>
</dbReference>
<dbReference type="EMBL" id="FYEH01000003">
    <property type="protein sequence ID" value="SNB62967.1"/>
    <property type="molecule type" value="Genomic_DNA"/>
</dbReference>
<evidence type="ECO:0000313" key="2">
    <source>
        <dbReference type="EMBL" id="SNB62967.1"/>
    </source>
</evidence>
<dbReference type="Gene3D" id="3.40.50.720">
    <property type="entry name" value="NAD(P)-binding Rossmann-like Domain"/>
    <property type="match status" value="1"/>
</dbReference>
<keyword evidence="3" id="KW-1185">Reference proteome</keyword>
<dbReference type="InterPro" id="IPR027051">
    <property type="entry name" value="XdhC_Rossmann_dom"/>
</dbReference>
<dbReference type="RefSeq" id="WP_088560455.1">
    <property type="nucleotide sequence ID" value="NZ_FYEH01000003.1"/>
</dbReference>
<sequence length="232" mass="25600">MKLDLLQHLNIVRASGDRCCLVRYVDRDEAILVTDDLAKVPAAIRPSVEKAYREDRSVSVQSEEGAVFVQVFNPPLRLIIVGAVHIAQFLAPMAQLCGYHVTVVDPRGAFATPERFPEIALEVEWPDEALAELKLNRRTAVVALTHDPKLDDPALDQALRSDAFYIAALGSRKNHAARCERLRAEGHDDVTLKRIHGPAGLDIGAVSPPEIAVAILSQITQCLRQPHLRFTP</sequence>
<dbReference type="PANTHER" id="PTHR30388">
    <property type="entry name" value="ALDEHYDE OXIDOREDUCTASE MOLYBDENUM COFACTOR ASSEMBLY PROTEIN"/>
    <property type="match status" value="1"/>
</dbReference>